<dbReference type="InterPro" id="IPR012327">
    <property type="entry name" value="MeTrfase_D12"/>
</dbReference>
<dbReference type="Proteomes" id="UP000215027">
    <property type="component" value="Chromosome I"/>
</dbReference>
<dbReference type="GO" id="GO:1904047">
    <property type="term" value="F:S-adenosyl-L-methionine binding"/>
    <property type="evidence" value="ECO:0007669"/>
    <property type="project" value="TreeGrafter"/>
</dbReference>
<dbReference type="GO" id="GO:0043565">
    <property type="term" value="F:sequence-specific DNA binding"/>
    <property type="evidence" value="ECO:0007669"/>
    <property type="project" value="TreeGrafter"/>
</dbReference>
<gene>
    <name evidence="4" type="ORF">CFX0092_A2386</name>
</gene>
<protein>
    <submittedName>
        <fullName evidence="4">Uncharacterized protein</fullName>
    </submittedName>
</protein>
<dbReference type="SUPFAM" id="SSF53335">
    <property type="entry name" value="S-adenosyl-L-methionine-dependent methyltransferases"/>
    <property type="match status" value="1"/>
</dbReference>
<evidence type="ECO:0000256" key="1">
    <source>
        <dbReference type="ARBA" id="ARBA00022603"/>
    </source>
</evidence>
<dbReference type="RefSeq" id="WP_095043640.1">
    <property type="nucleotide sequence ID" value="NZ_LN890655.1"/>
</dbReference>
<proteinExistence type="predicted"/>
<keyword evidence="5" id="KW-1185">Reference proteome</keyword>
<dbReference type="OrthoDB" id="9805629at2"/>
<dbReference type="Pfam" id="PF02086">
    <property type="entry name" value="MethyltransfD12"/>
    <property type="match status" value="1"/>
</dbReference>
<dbReference type="GO" id="GO:0006298">
    <property type="term" value="P:mismatch repair"/>
    <property type="evidence" value="ECO:0007669"/>
    <property type="project" value="TreeGrafter"/>
</dbReference>
<dbReference type="REBASE" id="154653">
    <property type="entry name" value="M.AspCfxKORF2372P"/>
</dbReference>
<evidence type="ECO:0000313" key="4">
    <source>
        <dbReference type="EMBL" id="CUS04264.2"/>
    </source>
</evidence>
<dbReference type="AlphaFoldDB" id="A0A160T3B6"/>
<keyword evidence="2" id="KW-0808">Transferase</keyword>
<keyword evidence="1" id="KW-0489">Methyltransferase</keyword>
<dbReference type="KEGG" id="pbf:CFX0092_A2386"/>
<dbReference type="Gene3D" id="3.40.50.150">
    <property type="entry name" value="Vaccinia Virus protein VP39"/>
    <property type="match status" value="2"/>
</dbReference>
<dbReference type="InterPro" id="IPR012263">
    <property type="entry name" value="M_m6A_EcoRV"/>
</dbReference>
<evidence type="ECO:0000256" key="3">
    <source>
        <dbReference type="ARBA" id="ARBA00022691"/>
    </source>
</evidence>
<keyword evidence="3" id="KW-0949">S-adenosyl-L-methionine</keyword>
<accession>A0A160T3B6</accession>
<dbReference type="PANTHER" id="PTHR30481:SF4">
    <property type="entry name" value="SITE-SPECIFIC DNA-METHYLTRANSFERASE (ADENINE-SPECIFIC)"/>
    <property type="match status" value="1"/>
</dbReference>
<dbReference type="GO" id="GO:0009007">
    <property type="term" value="F:site-specific DNA-methyltransferase (adenine-specific) activity"/>
    <property type="evidence" value="ECO:0007669"/>
    <property type="project" value="UniProtKB-EC"/>
</dbReference>
<dbReference type="EMBL" id="LN890655">
    <property type="protein sequence ID" value="CUS04264.2"/>
    <property type="molecule type" value="Genomic_DNA"/>
</dbReference>
<dbReference type="InterPro" id="IPR029063">
    <property type="entry name" value="SAM-dependent_MTases_sf"/>
</dbReference>
<dbReference type="GO" id="GO:0032259">
    <property type="term" value="P:methylation"/>
    <property type="evidence" value="ECO:0007669"/>
    <property type="project" value="UniProtKB-KW"/>
</dbReference>
<dbReference type="PANTHER" id="PTHR30481">
    <property type="entry name" value="DNA ADENINE METHYLASE"/>
    <property type="match status" value="1"/>
</dbReference>
<evidence type="ECO:0000313" key="5">
    <source>
        <dbReference type="Proteomes" id="UP000215027"/>
    </source>
</evidence>
<reference evidence="4" key="1">
    <citation type="submission" date="2016-01" db="EMBL/GenBank/DDBJ databases">
        <authorList>
            <person name="Mcilroy J.S."/>
            <person name="Karst M S."/>
            <person name="Albertsen M."/>
        </authorList>
    </citation>
    <scope>NUCLEOTIDE SEQUENCE</scope>
    <source>
        <strain evidence="4">Cfx-K</strain>
    </source>
</reference>
<dbReference type="PRINTS" id="PR00505">
    <property type="entry name" value="D12N6MTFRASE"/>
</dbReference>
<dbReference type="PIRSF" id="PIRSF000398">
    <property type="entry name" value="M_m6A_EcoRV"/>
    <property type="match status" value="1"/>
</dbReference>
<evidence type="ECO:0000256" key="2">
    <source>
        <dbReference type="ARBA" id="ARBA00022679"/>
    </source>
</evidence>
<organism evidence="4 5">
    <name type="scientific">Candidatus Promineifilum breve</name>
    <dbReference type="NCBI Taxonomy" id="1806508"/>
    <lineage>
        <taxon>Bacteria</taxon>
        <taxon>Bacillati</taxon>
        <taxon>Chloroflexota</taxon>
        <taxon>Ardenticatenia</taxon>
        <taxon>Candidatus Promineifilales</taxon>
        <taxon>Candidatus Promineifilaceae</taxon>
        <taxon>Candidatus Promineifilum</taxon>
    </lineage>
</organism>
<name>A0A160T3B6_9CHLR</name>
<sequence length="302" mass="34539">MIPSPTAPHRPALRYHGAKWRLAPWIISCIPAAHDSYIEPFGGSAAVLLRKSRSPIEVYNDLDGDVVAFFRMLRERPDDLIRAIYWTPFAHAEQQLSRQPTDDPLERARRLYARSYLTISGPTAQWNSGWRRQKKMSRGRNGEGRMKPAPASFMEVEHLYQIAERLRGVFIEQSDALELIRRYDNLRAVHYVDPPYVTATRKRWVASAYQHEMTDDHHRALAAVLRDCRGMVILSGYNSPLYGELFSDWPRLERQARTNGNTAENATESLWLNPAAQAALAAEQQRLAAAALPLFTYQEAPR</sequence>
<dbReference type="GO" id="GO:0009307">
    <property type="term" value="P:DNA restriction-modification system"/>
    <property type="evidence" value="ECO:0007669"/>
    <property type="project" value="InterPro"/>
</dbReference>